<protein>
    <submittedName>
        <fullName evidence="2">Uncharacterized protein</fullName>
    </submittedName>
</protein>
<evidence type="ECO:0000313" key="2">
    <source>
        <dbReference type="EMBL" id="SIS21800.1"/>
    </source>
</evidence>
<evidence type="ECO:0000256" key="1">
    <source>
        <dbReference type="SAM" id="MobiDB-lite"/>
    </source>
</evidence>
<feature type="region of interest" description="Disordered" evidence="1">
    <location>
        <begin position="1"/>
        <end position="28"/>
    </location>
</feature>
<reference evidence="3" key="1">
    <citation type="submission" date="2017-01" db="EMBL/GenBank/DDBJ databases">
        <authorList>
            <person name="Varghese N."/>
            <person name="Submissions S."/>
        </authorList>
    </citation>
    <scope>NUCLEOTIDE SEQUENCE [LARGE SCALE GENOMIC DNA]</scope>
    <source>
        <strain evidence="3">ATCC 12950</strain>
    </source>
</reference>
<sequence>MAGDERTRQMIVPSSGRQPTTSVRPSNVGACARRDPYLRLLEAAIATFHQR</sequence>
<dbReference type="AlphaFoldDB" id="A0A1N7HAR5"/>
<name>A0A1N7HAR5_9ACTN</name>
<dbReference type="EMBL" id="FTNI01000041">
    <property type="protein sequence ID" value="SIS21800.1"/>
    <property type="molecule type" value="Genomic_DNA"/>
</dbReference>
<accession>A0A1N7HAR5</accession>
<proteinExistence type="predicted"/>
<feature type="compositionally biased region" description="Polar residues" evidence="1">
    <location>
        <begin position="15"/>
        <end position="25"/>
    </location>
</feature>
<dbReference type="Proteomes" id="UP000186096">
    <property type="component" value="Unassembled WGS sequence"/>
</dbReference>
<organism evidence="2 3">
    <name type="scientific">Microbispora rosea</name>
    <dbReference type="NCBI Taxonomy" id="58117"/>
    <lineage>
        <taxon>Bacteria</taxon>
        <taxon>Bacillati</taxon>
        <taxon>Actinomycetota</taxon>
        <taxon>Actinomycetes</taxon>
        <taxon>Streptosporangiales</taxon>
        <taxon>Streptosporangiaceae</taxon>
        <taxon>Microbispora</taxon>
    </lineage>
</organism>
<evidence type="ECO:0000313" key="3">
    <source>
        <dbReference type="Proteomes" id="UP000186096"/>
    </source>
</evidence>
<gene>
    <name evidence="2" type="ORF">SAMN05421833_14122</name>
</gene>
<keyword evidence="3" id="KW-1185">Reference proteome</keyword>